<dbReference type="SUPFAM" id="SSF52833">
    <property type="entry name" value="Thioredoxin-like"/>
    <property type="match status" value="1"/>
</dbReference>
<evidence type="ECO:0000259" key="1">
    <source>
        <dbReference type="PROSITE" id="PS51352"/>
    </source>
</evidence>
<dbReference type="InterPro" id="IPR013766">
    <property type="entry name" value="Thioredoxin_domain"/>
</dbReference>
<organism evidence="2 3">
    <name type="scientific">Alcanivorax quisquiliarum</name>
    <dbReference type="NCBI Taxonomy" id="2933565"/>
    <lineage>
        <taxon>Bacteria</taxon>
        <taxon>Pseudomonadati</taxon>
        <taxon>Pseudomonadota</taxon>
        <taxon>Gammaproteobacteria</taxon>
        <taxon>Oceanospirillales</taxon>
        <taxon>Alcanivoracaceae</taxon>
        <taxon>Alcanivorax</taxon>
    </lineage>
</organism>
<sequence length="107" mass="11609">MSQLPDYQPENHQRADIDALPGITVLEFGASWCGHCLAASPLISEVLAGEAAVRHIRVADGPGRPLGRSYRVKLWPTLIFLRDGREVARVVRPTATGPLSEALAQVQ</sequence>
<comment type="caution">
    <text evidence="2">The sequence shown here is derived from an EMBL/GenBank/DDBJ whole genome shotgun (WGS) entry which is preliminary data.</text>
</comment>
<protein>
    <submittedName>
        <fullName evidence="2">Thioredoxin family protein</fullName>
    </submittedName>
</protein>
<dbReference type="EMBL" id="JALKII010000004">
    <property type="protein sequence ID" value="MCK0537609.1"/>
    <property type="molecule type" value="Genomic_DNA"/>
</dbReference>
<name>A0ABT0E710_9GAMM</name>
<dbReference type="PROSITE" id="PS51352">
    <property type="entry name" value="THIOREDOXIN_2"/>
    <property type="match status" value="1"/>
</dbReference>
<dbReference type="Proteomes" id="UP001165524">
    <property type="component" value="Unassembled WGS sequence"/>
</dbReference>
<reference evidence="2" key="1">
    <citation type="submission" date="2022-04" db="EMBL/GenBank/DDBJ databases">
        <title>Alcanivorax sp. CY1518 draft genome sequence.</title>
        <authorList>
            <person name="Zhao G."/>
            <person name="An M."/>
        </authorList>
    </citation>
    <scope>NUCLEOTIDE SEQUENCE</scope>
    <source>
        <strain evidence="2">CY1518</strain>
    </source>
</reference>
<evidence type="ECO:0000313" key="3">
    <source>
        <dbReference type="Proteomes" id="UP001165524"/>
    </source>
</evidence>
<keyword evidence="3" id="KW-1185">Reference proteome</keyword>
<dbReference type="InterPro" id="IPR036249">
    <property type="entry name" value="Thioredoxin-like_sf"/>
</dbReference>
<accession>A0ABT0E710</accession>
<gene>
    <name evidence="2" type="ORF">MU846_07795</name>
</gene>
<dbReference type="CDD" id="cd02947">
    <property type="entry name" value="TRX_family"/>
    <property type="match status" value="1"/>
</dbReference>
<dbReference type="Pfam" id="PF00085">
    <property type="entry name" value="Thioredoxin"/>
    <property type="match status" value="1"/>
</dbReference>
<dbReference type="Gene3D" id="3.40.30.10">
    <property type="entry name" value="Glutaredoxin"/>
    <property type="match status" value="1"/>
</dbReference>
<feature type="domain" description="Thioredoxin" evidence="1">
    <location>
        <begin position="1"/>
        <end position="107"/>
    </location>
</feature>
<proteinExistence type="predicted"/>
<evidence type="ECO:0000313" key="2">
    <source>
        <dbReference type="EMBL" id="MCK0537609.1"/>
    </source>
</evidence>